<sequence>MQKSKILPSLSNHYNPEDDPTGCPEKCWVFIDNSNLIIEGQKFFARDQTLLVPADPRARVDMGLLCDHVINRRSTGRFRAWLFGSGPPANDTLWEAIRKKSIDVHVSSRKTVSRKEKNVDTKLVFLATCEACSNEDIGGIFIFISGDRDYLDTIKGIIKMGFTFEVYTWKKSML</sequence>
<organism evidence="1 2">
    <name type="scientific">Panagrolaimus sp. PS1159</name>
    <dbReference type="NCBI Taxonomy" id="55785"/>
    <lineage>
        <taxon>Eukaryota</taxon>
        <taxon>Metazoa</taxon>
        <taxon>Ecdysozoa</taxon>
        <taxon>Nematoda</taxon>
        <taxon>Chromadorea</taxon>
        <taxon>Rhabditida</taxon>
        <taxon>Tylenchina</taxon>
        <taxon>Panagrolaimomorpha</taxon>
        <taxon>Panagrolaimoidea</taxon>
        <taxon>Panagrolaimidae</taxon>
        <taxon>Panagrolaimus</taxon>
    </lineage>
</organism>
<dbReference type="WBParaSite" id="PS1159_v2.g7542.t1">
    <property type="protein sequence ID" value="PS1159_v2.g7542.t1"/>
    <property type="gene ID" value="PS1159_v2.g7542"/>
</dbReference>
<evidence type="ECO:0000313" key="2">
    <source>
        <dbReference type="WBParaSite" id="PS1159_v2.g7542.t1"/>
    </source>
</evidence>
<reference evidence="2" key="1">
    <citation type="submission" date="2022-11" db="UniProtKB">
        <authorList>
            <consortium name="WormBaseParasite"/>
        </authorList>
    </citation>
    <scope>IDENTIFICATION</scope>
</reference>
<proteinExistence type="predicted"/>
<dbReference type="Proteomes" id="UP000887580">
    <property type="component" value="Unplaced"/>
</dbReference>
<protein>
    <submittedName>
        <fullName evidence="2">NYN domain-containing protein</fullName>
    </submittedName>
</protein>
<accession>A0AC35GPM5</accession>
<name>A0AC35GPM5_9BILA</name>
<evidence type="ECO:0000313" key="1">
    <source>
        <dbReference type="Proteomes" id="UP000887580"/>
    </source>
</evidence>